<feature type="chain" id="PRO_5046105851" description="Secreted protein" evidence="1">
    <location>
        <begin position="26"/>
        <end position="118"/>
    </location>
</feature>
<protein>
    <recommendedName>
        <fullName evidence="4">Secreted protein</fullName>
    </recommendedName>
</protein>
<evidence type="ECO:0000313" key="3">
    <source>
        <dbReference type="Proteomes" id="UP000626210"/>
    </source>
</evidence>
<dbReference type="EMBL" id="BMYK01000004">
    <property type="protein sequence ID" value="GHC78969.1"/>
    <property type="molecule type" value="Genomic_DNA"/>
</dbReference>
<accession>A0ABQ3FZK1</accession>
<sequence>MRSRALAFFLALAMAWMGLSAQELAAEVCSDALTEQAQPGPSSAAEGSLDDHHLDNLPFQLLADLLGLLGPGDTGVAAGLPVRPDAPAPGGWLAPDLARLQRPPIAASIAAIAPIVRA</sequence>
<name>A0ABQ3FZK1_9BURK</name>
<evidence type="ECO:0008006" key="4">
    <source>
        <dbReference type="Google" id="ProtNLM"/>
    </source>
</evidence>
<comment type="caution">
    <text evidence="2">The sequence shown here is derived from an EMBL/GenBank/DDBJ whole genome shotgun (WGS) entry which is preliminary data.</text>
</comment>
<keyword evidence="1" id="KW-0732">Signal</keyword>
<evidence type="ECO:0000256" key="1">
    <source>
        <dbReference type="SAM" id="SignalP"/>
    </source>
</evidence>
<organism evidence="2 3">
    <name type="scientific">Pseudorhodoferax aquiterrae</name>
    <dbReference type="NCBI Taxonomy" id="747304"/>
    <lineage>
        <taxon>Bacteria</taxon>
        <taxon>Pseudomonadati</taxon>
        <taxon>Pseudomonadota</taxon>
        <taxon>Betaproteobacteria</taxon>
        <taxon>Burkholderiales</taxon>
        <taxon>Comamonadaceae</taxon>
    </lineage>
</organism>
<keyword evidence="3" id="KW-1185">Reference proteome</keyword>
<proteinExistence type="predicted"/>
<dbReference type="Proteomes" id="UP000626210">
    <property type="component" value="Unassembled WGS sequence"/>
</dbReference>
<dbReference type="RefSeq" id="WP_189686767.1">
    <property type="nucleotide sequence ID" value="NZ_BMYK01000004.1"/>
</dbReference>
<gene>
    <name evidence="2" type="ORF">GCM10007320_19840</name>
</gene>
<evidence type="ECO:0000313" key="2">
    <source>
        <dbReference type="EMBL" id="GHC78969.1"/>
    </source>
</evidence>
<feature type="signal peptide" evidence="1">
    <location>
        <begin position="1"/>
        <end position="25"/>
    </location>
</feature>
<reference evidence="3" key="1">
    <citation type="journal article" date="2019" name="Int. J. Syst. Evol. Microbiol.">
        <title>The Global Catalogue of Microorganisms (GCM) 10K type strain sequencing project: providing services to taxonomists for standard genome sequencing and annotation.</title>
        <authorList>
            <consortium name="The Broad Institute Genomics Platform"/>
            <consortium name="The Broad Institute Genome Sequencing Center for Infectious Disease"/>
            <person name="Wu L."/>
            <person name="Ma J."/>
        </authorList>
    </citation>
    <scope>NUCLEOTIDE SEQUENCE [LARGE SCALE GENOMIC DNA]</scope>
    <source>
        <strain evidence="3">KCTC 23314</strain>
    </source>
</reference>